<evidence type="ECO:0000313" key="2">
    <source>
        <dbReference type="EMBL" id="EAM51696.1"/>
    </source>
</evidence>
<reference evidence="2" key="1">
    <citation type="submission" date="2004-02" db="EMBL/GenBank/DDBJ databases">
        <authorList>
            <consortium name="DOE Joint Genome Institute"/>
        </authorList>
    </citation>
    <scope>NUCLEOTIDE SEQUENCE [LARGE SCALE GENOMIC DNA]</scope>
    <source>
        <strain evidence="2">WH 8501</strain>
    </source>
</reference>
<dbReference type="Proteomes" id="UP000003922">
    <property type="component" value="Unassembled WGS sequence"/>
</dbReference>
<dbReference type="AlphaFoldDB" id="Q4C692"/>
<dbReference type="InterPro" id="IPR011335">
    <property type="entry name" value="Restrct_endonuc-II-like"/>
</dbReference>
<evidence type="ECO:0000313" key="3">
    <source>
        <dbReference type="Proteomes" id="UP000003922"/>
    </source>
</evidence>
<gene>
    <name evidence="2" type="ORF">CwatDRAFT_4854</name>
</gene>
<dbReference type="KEGG" id="cwa:CwatDRAFT_4854"/>
<sequence length="218" mass="25010">MAKLVDAPHSKCGGFGHGGSSPPLPINSSYKMLTTKTRFQTFEEYLEYDDNSEKLYELFNGELIEMPPESGLNIEIANFLFLKFASLVGHRRVRGHGLELEVRGEPKNRYPDLTIIREEHIQQLSKRNTIRLFMSPPLLVIEVVSPGDIQRERDYIAKRIQYQDCSVPEYWIIDPQAQSILVLELKGDSYQEVGNFSKNGLIQSPMFQELELKVSEVF</sequence>
<dbReference type="PANTHER" id="PTHR34107">
    <property type="entry name" value="SLL0198 PROTEIN-RELATED"/>
    <property type="match status" value="1"/>
</dbReference>
<dbReference type="PANTHER" id="PTHR34107:SF2">
    <property type="entry name" value="SLL0888 PROTEIN"/>
    <property type="match status" value="1"/>
</dbReference>
<dbReference type="InterPro" id="IPR008538">
    <property type="entry name" value="Uma2"/>
</dbReference>
<protein>
    <recommendedName>
        <fullName evidence="1">Putative restriction endonuclease domain-containing protein</fullName>
    </recommendedName>
</protein>
<dbReference type="Gene3D" id="3.90.1570.10">
    <property type="entry name" value="tt1808, chain A"/>
    <property type="match status" value="1"/>
</dbReference>
<keyword evidence="3" id="KW-1185">Reference proteome</keyword>
<reference evidence="2" key="3">
    <citation type="submission" date="2016-12" db="EMBL/GenBank/DDBJ databases">
        <title>Annotation of the draft genome assembly of Crocosphaera watsonii WH 8501.</title>
        <authorList>
            <consortium name="US DOE Joint Genome Institute (JGI-ORNL)"/>
            <person name="Larimer F."/>
            <person name="Land M."/>
        </authorList>
    </citation>
    <scope>NUCLEOTIDE SEQUENCE</scope>
    <source>
        <strain evidence="2">WH 8501</strain>
    </source>
</reference>
<proteinExistence type="predicted"/>
<dbReference type="Pfam" id="PF05685">
    <property type="entry name" value="Uma2"/>
    <property type="match status" value="1"/>
</dbReference>
<dbReference type="EMBL" id="AADV02000004">
    <property type="protein sequence ID" value="EAM51696.1"/>
    <property type="molecule type" value="Genomic_DNA"/>
</dbReference>
<accession>Q4C692</accession>
<organism evidence="2 3">
    <name type="scientific">Crocosphaera watsonii WH 8501</name>
    <dbReference type="NCBI Taxonomy" id="165597"/>
    <lineage>
        <taxon>Bacteria</taxon>
        <taxon>Bacillati</taxon>
        <taxon>Cyanobacteriota</taxon>
        <taxon>Cyanophyceae</taxon>
        <taxon>Oscillatoriophycideae</taxon>
        <taxon>Chroococcales</taxon>
        <taxon>Aphanothecaceae</taxon>
        <taxon>Crocosphaera</taxon>
    </lineage>
</organism>
<reference evidence="2" key="2">
    <citation type="submission" date="2005-06" db="EMBL/GenBank/DDBJ databases">
        <title>Sequencing of the draft genome and assembly of Crocosphaera watsonii WH 8501.</title>
        <authorList>
            <consortium name="US DOE Joint Genome Institute (JGI-PGF)"/>
            <person name="Copeland A."/>
            <person name="Lucas S."/>
            <person name="Lapidus A."/>
            <person name="Barry K."/>
            <person name="Detter C."/>
            <person name="Glavina T."/>
            <person name="Hammon N."/>
            <person name="Israni S."/>
            <person name="Pitluck S."/>
            <person name="Richardson P."/>
        </authorList>
    </citation>
    <scope>NUCLEOTIDE SEQUENCE [LARGE SCALE GENOMIC DNA]</scope>
    <source>
        <strain evidence="2">WH 8501</strain>
    </source>
</reference>
<comment type="caution">
    <text evidence="2">The sequence shown here is derived from an EMBL/GenBank/DDBJ whole genome shotgun (WGS) entry which is preliminary data.</text>
</comment>
<dbReference type="CDD" id="cd06260">
    <property type="entry name" value="DUF820-like"/>
    <property type="match status" value="1"/>
</dbReference>
<evidence type="ECO:0000259" key="1">
    <source>
        <dbReference type="Pfam" id="PF05685"/>
    </source>
</evidence>
<dbReference type="SUPFAM" id="SSF52980">
    <property type="entry name" value="Restriction endonuclease-like"/>
    <property type="match status" value="1"/>
</dbReference>
<name>Q4C692_CROWT</name>
<feature type="domain" description="Putative restriction endonuclease" evidence="1">
    <location>
        <begin position="42"/>
        <end position="214"/>
    </location>
</feature>
<dbReference type="InterPro" id="IPR012296">
    <property type="entry name" value="Nuclease_put_TT1808"/>
</dbReference>